<organism evidence="3 4">
    <name type="scientific">Aquisalinus flavus</name>
    <dbReference type="NCBI Taxonomy" id="1526572"/>
    <lineage>
        <taxon>Bacteria</taxon>
        <taxon>Pseudomonadati</taxon>
        <taxon>Pseudomonadota</taxon>
        <taxon>Alphaproteobacteria</taxon>
        <taxon>Parvularculales</taxon>
        <taxon>Parvularculaceae</taxon>
        <taxon>Aquisalinus</taxon>
    </lineage>
</organism>
<proteinExistence type="predicted"/>
<dbReference type="SUPFAM" id="SSF50630">
    <property type="entry name" value="Acid proteases"/>
    <property type="match status" value="1"/>
</dbReference>
<evidence type="ECO:0000313" key="3">
    <source>
        <dbReference type="EMBL" id="GGD15224.1"/>
    </source>
</evidence>
<protein>
    <recommendedName>
        <fullName evidence="2">Peptidase A2 domain-containing protein</fullName>
    </recommendedName>
</protein>
<dbReference type="InterPro" id="IPR001969">
    <property type="entry name" value="Aspartic_peptidase_AS"/>
</dbReference>
<dbReference type="RefSeq" id="WP_188158097.1">
    <property type="nucleotide sequence ID" value="NZ_BMGH01000001.1"/>
</dbReference>
<feature type="domain" description="Peptidase A2" evidence="2">
    <location>
        <begin position="42"/>
        <end position="57"/>
    </location>
</feature>
<dbReference type="GO" id="GO:0004190">
    <property type="term" value="F:aspartic-type endopeptidase activity"/>
    <property type="evidence" value="ECO:0007669"/>
    <property type="project" value="InterPro"/>
</dbReference>
<sequence length="147" mass="16183">MPTIRGNFFRNNQPLVRLSVSNDVPQANGEDFGPAAVKRVAVKALVDTGATTTVVDRALVSELSLQSLGAKPVLFPNMETTQFHPSCFCSFFFSATTKQESPVYEWPEIVEALAFNLAGREFKVVLGMDIISKGKLTLFEKTVDFSF</sequence>
<accession>A0A8J2V770</accession>
<reference evidence="3" key="2">
    <citation type="submission" date="2020-09" db="EMBL/GenBank/DDBJ databases">
        <authorList>
            <person name="Sun Q."/>
            <person name="Zhou Y."/>
        </authorList>
    </citation>
    <scope>NUCLEOTIDE SEQUENCE</scope>
    <source>
        <strain evidence="3">CGMCC 1.12921</strain>
    </source>
</reference>
<dbReference type="PROSITE" id="PS00141">
    <property type="entry name" value="ASP_PROTEASE"/>
    <property type="match status" value="1"/>
</dbReference>
<reference evidence="3" key="1">
    <citation type="journal article" date="2014" name="Int. J. Syst. Evol. Microbiol.">
        <title>Complete genome sequence of Corynebacterium casei LMG S-19264T (=DSM 44701T), isolated from a smear-ripened cheese.</title>
        <authorList>
            <consortium name="US DOE Joint Genome Institute (JGI-PGF)"/>
            <person name="Walter F."/>
            <person name="Albersmeier A."/>
            <person name="Kalinowski J."/>
            <person name="Ruckert C."/>
        </authorList>
    </citation>
    <scope>NUCLEOTIDE SEQUENCE</scope>
    <source>
        <strain evidence="3">CGMCC 1.12921</strain>
    </source>
</reference>
<evidence type="ECO:0000259" key="2">
    <source>
        <dbReference type="PROSITE" id="PS50175"/>
    </source>
</evidence>
<dbReference type="EMBL" id="BMGH01000001">
    <property type="protein sequence ID" value="GGD15224.1"/>
    <property type="molecule type" value="Genomic_DNA"/>
</dbReference>
<keyword evidence="1" id="KW-0378">Hydrolase</keyword>
<keyword evidence="4" id="KW-1185">Reference proteome</keyword>
<comment type="caution">
    <text evidence="3">The sequence shown here is derived from an EMBL/GenBank/DDBJ whole genome shotgun (WGS) entry which is preliminary data.</text>
</comment>
<dbReference type="InterPro" id="IPR021109">
    <property type="entry name" value="Peptidase_aspartic_dom_sf"/>
</dbReference>
<dbReference type="Proteomes" id="UP000613582">
    <property type="component" value="Unassembled WGS sequence"/>
</dbReference>
<evidence type="ECO:0000256" key="1">
    <source>
        <dbReference type="ARBA" id="ARBA00022801"/>
    </source>
</evidence>
<dbReference type="InterPro" id="IPR001995">
    <property type="entry name" value="Peptidase_A2_cat"/>
</dbReference>
<dbReference type="Gene3D" id="2.40.70.10">
    <property type="entry name" value="Acid Proteases"/>
    <property type="match status" value="1"/>
</dbReference>
<dbReference type="GO" id="GO:0006508">
    <property type="term" value="P:proteolysis"/>
    <property type="evidence" value="ECO:0007669"/>
    <property type="project" value="InterPro"/>
</dbReference>
<dbReference type="PROSITE" id="PS50175">
    <property type="entry name" value="ASP_PROT_RETROV"/>
    <property type="match status" value="1"/>
</dbReference>
<name>A0A8J2V770_9PROT</name>
<dbReference type="AlphaFoldDB" id="A0A8J2V770"/>
<gene>
    <name evidence="3" type="ORF">GCM10011342_24980</name>
</gene>
<evidence type="ECO:0000313" key="4">
    <source>
        <dbReference type="Proteomes" id="UP000613582"/>
    </source>
</evidence>